<dbReference type="Proteomes" id="UP000778578">
    <property type="component" value="Unassembled WGS sequence"/>
</dbReference>
<proteinExistence type="predicted"/>
<name>A0ABS7Q1L2_9ACTN</name>
<reference evidence="1 2" key="1">
    <citation type="submission" date="2021-08" db="EMBL/GenBank/DDBJ databases">
        <title>WGS of actinomycetes from Thailand.</title>
        <authorList>
            <person name="Thawai C."/>
        </authorList>
    </citation>
    <scope>NUCLEOTIDE SEQUENCE [LARGE SCALE GENOMIC DNA]</scope>
    <source>
        <strain evidence="1 2">PLK6-54</strain>
    </source>
</reference>
<accession>A0ABS7Q1L2</accession>
<evidence type="ECO:0000313" key="2">
    <source>
        <dbReference type="Proteomes" id="UP000778578"/>
    </source>
</evidence>
<comment type="caution">
    <text evidence="1">The sequence shown here is derived from an EMBL/GenBank/DDBJ whole genome shotgun (WGS) entry which is preliminary data.</text>
</comment>
<dbReference type="EMBL" id="JAINZZ010000004">
    <property type="protein sequence ID" value="MBY8877030.1"/>
    <property type="molecule type" value="Genomic_DNA"/>
</dbReference>
<protein>
    <submittedName>
        <fullName evidence="1">Uncharacterized protein</fullName>
    </submittedName>
</protein>
<sequence>MLDAIARRDRGRRLYPDVTAAGGLGPAMREAAERTGYDFGPLPLGDDVARIETARGVVTVHLAADERLFTVSVHIPGFTWPIGSTSDLALLVDAVARWRDGTPYADVAARFAFLDLGEFVRTLEAGEPTAQQWSGLLSADFHRRQRSLLRRLHADEVLRTMFPTITHGAVRLRVDPLDGTSRQVLVEEAESGRYRVLRVGAAGVGWTEVAGDDLISCLRDALTGGVIPPECGGCGG</sequence>
<organism evidence="1 2">
    <name type="scientific">Actinacidiphila acidipaludis</name>
    <dbReference type="NCBI Taxonomy" id="2873382"/>
    <lineage>
        <taxon>Bacteria</taxon>
        <taxon>Bacillati</taxon>
        <taxon>Actinomycetota</taxon>
        <taxon>Actinomycetes</taxon>
        <taxon>Kitasatosporales</taxon>
        <taxon>Streptomycetaceae</taxon>
        <taxon>Actinacidiphila</taxon>
    </lineage>
</organism>
<evidence type="ECO:0000313" key="1">
    <source>
        <dbReference type="EMBL" id="MBY8877030.1"/>
    </source>
</evidence>
<gene>
    <name evidence="1" type="ORF">K7862_05165</name>
</gene>
<keyword evidence="2" id="KW-1185">Reference proteome</keyword>